<dbReference type="GO" id="GO:0005886">
    <property type="term" value="C:plasma membrane"/>
    <property type="evidence" value="ECO:0007669"/>
    <property type="project" value="UniProtKB-SubCell"/>
</dbReference>
<evidence type="ECO:0000256" key="2">
    <source>
        <dbReference type="ARBA" id="ARBA00022448"/>
    </source>
</evidence>
<dbReference type="PROSITE" id="PS50928">
    <property type="entry name" value="ABC_TM1"/>
    <property type="match status" value="1"/>
</dbReference>
<evidence type="ECO:0000256" key="3">
    <source>
        <dbReference type="ARBA" id="ARBA00022475"/>
    </source>
</evidence>
<dbReference type="Pfam" id="PF00528">
    <property type="entry name" value="BPD_transp_1"/>
    <property type="match status" value="1"/>
</dbReference>
<proteinExistence type="inferred from homology"/>
<keyword evidence="2 8" id="KW-0813">Transport</keyword>
<reference evidence="11" key="1">
    <citation type="submission" date="2016-10" db="EMBL/GenBank/DDBJ databases">
        <authorList>
            <person name="Varghese N."/>
            <person name="Submissions S."/>
        </authorList>
    </citation>
    <scope>NUCLEOTIDE SEQUENCE [LARGE SCALE GENOMIC DNA]</scope>
    <source>
        <strain evidence="11">DSM 13078</strain>
    </source>
</reference>
<keyword evidence="5 8" id="KW-0812">Transmembrane</keyword>
<evidence type="ECO:0000256" key="4">
    <source>
        <dbReference type="ARBA" id="ARBA00022519"/>
    </source>
</evidence>
<evidence type="ECO:0000256" key="8">
    <source>
        <dbReference type="RuleBase" id="RU363032"/>
    </source>
</evidence>
<feature type="domain" description="ABC transmembrane type-1" evidence="9">
    <location>
        <begin position="69"/>
        <end position="265"/>
    </location>
</feature>
<sequence length="276" mass="29689">MSSTLHRERLEDVAFRAGYAAVLAFLLLPLVVVVVTSFSKAGRIAFPPESYSLVWYGEFLQSARWIGAFVNSLVVGVGTALLATLLGVLGAFGQELEADAGGDGIVGAVLVPIVLLPLLVPPVILGITLLLYFNEVGLRGSYTSIVLAHTLWATPLVYFVMRSVFSRFDWQQLDAAHDLGAGPVRSFVHVVLPNVKHGIFVGGLLAFIISLQEFVMALFLSTPSTETIPVLAWTEIRQALDPMVSVVSTFLIVISVAAIALAALVTNLEWVSRQLS</sequence>
<name>A0A1I1JKE6_NATHA</name>
<dbReference type="PANTHER" id="PTHR43357:SF4">
    <property type="entry name" value="INNER MEMBRANE ABC TRANSPORTER PERMEASE PROTEIN YDCV"/>
    <property type="match status" value="1"/>
</dbReference>
<dbReference type="SUPFAM" id="SSF161098">
    <property type="entry name" value="MetI-like"/>
    <property type="match status" value="1"/>
</dbReference>
<feature type="transmembrane region" description="Helical" evidence="8">
    <location>
        <begin position="21"/>
        <end position="46"/>
    </location>
</feature>
<keyword evidence="4" id="KW-0997">Cell inner membrane</keyword>
<gene>
    <name evidence="10" type="ORF">SAMN05444422_10934</name>
</gene>
<protein>
    <submittedName>
        <fullName evidence="10">Putative spermidine/putrescine transport system permease protein/spermidine/putrescine transport system permease protein</fullName>
    </submittedName>
</protein>
<feature type="transmembrane region" description="Helical" evidence="8">
    <location>
        <begin position="242"/>
        <end position="265"/>
    </location>
</feature>
<organism evidence="10 11">
    <name type="scientific">Natronobacterium haloterrestre</name>
    <name type="common">Halobiforma haloterrestris</name>
    <dbReference type="NCBI Taxonomy" id="148448"/>
    <lineage>
        <taxon>Archaea</taxon>
        <taxon>Methanobacteriati</taxon>
        <taxon>Methanobacteriota</taxon>
        <taxon>Stenosarchaea group</taxon>
        <taxon>Halobacteria</taxon>
        <taxon>Halobacteriales</taxon>
        <taxon>Natrialbaceae</taxon>
        <taxon>Natronobacterium</taxon>
    </lineage>
</organism>
<feature type="transmembrane region" description="Helical" evidence="8">
    <location>
        <begin position="104"/>
        <end position="133"/>
    </location>
</feature>
<dbReference type="AlphaFoldDB" id="A0A1I1JKE6"/>
<dbReference type="InterPro" id="IPR000515">
    <property type="entry name" value="MetI-like"/>
</dbReference>
<evidence type="ECO:0000256" key="5">
    <source>
        <dbReference type="ARBA" id="ARBA00022692"/>
    </source>
</evidence>
<evidence type="ECO:0000313" key="11">
    <source>
        <dbReference type="Proteomes" id="UP000199161"/>
    </source>
</evidence>
<evidence type="ECO:0000256" key="7">
    <source>
        <dbReference type="ARBA" id="ARBA00023136"/>
    </source>
</evidence>
<keyword evidence="6 8" id="KW-1133">Transmembrane helix</keyword>
<accession>A0A1I1JKE6</accession>
<evidence type="ECO:0000256" key="6">
    <source>
        <dbReference type="ARBA" id="ARBA00022989"/>
    </source>
</evidence>
<keyword evidence="7 8" id="KW-0472">Membrane</keyword>
<dbReference type="GO" id="GO:0055085">
    <property type="term" value="P:transmembrane transport"/>
    <property type="evidence" value="ECO:0007669"/>
    <property type="project" value="InterPro"/>
</dbReference>
<evidence type="ECO:0000313" key="10">
    <source>
        <dbReference type="EMBL" id="SFC48452.1"/>
    </source>
</evidence>
<dbReference type="PANTHER" id="PTHR43357">
    <property type="entry name" value="INNER MEMBRANE ABC TRANSPORTER PERMEASE PROTEIN YDCV"/>
    <property type="match status" value="1"/>
</dbReference>
<dbReference type="CDD" id="cd06261">
    <property type="entry name" value="TM_PBP2"/>
    <property type="match status" value="1"/>
</dbReference>
<keyword evidence="11" id="KW-1185">Reference proteome</keyword>
<dbReference type="EMBL" id="FOKW01000009">
    <property type="protein sequence ID" value="SFC48452.1"/>
    <property type="molecule type" value="Genomic_DNA"/>
</dbReference>
<keyword evidence="3" id="KW-1003">Cell membrane</keyword>
<feature type="transmembrane region" description="Helical" evidence="8">
    <location>
        <begin position="199"/>
        <end position="222"/>
    </location>
</feature>
<dbReference type="Proteomes" id="UP000199161">
    <property type="component" value="Unassembled WGS sequence"/>
</dbReference>
<feature type="transmembrane region" description="Helical" evidence="8">
    <location>
        <begin position="66"/>
        <end position="92"/>
    </location>
</feature>
<evidence type="ECO:0000259" key="9">
    <source>
        <dbReference type="PROSITE" id="PS50928"/>
    </source>
</evidence>
<dbReference type="Gene3D" id="1.10.3720.10">
    <property type="entry name" value="MetI-like"/>
    <property type="match status" value="1"/>
</dbReference>
<feature type="transmembrane region" description="Helical" evidence="8">
    <location>
        <begin position="139"/>
        <end position="161"/>
    </location>
</feature>
<evidence type="ECO:0000256" key="1">
    <source>
        <dbReference type="ARBA" id="ARBA00004429"/>
    </source>
</evidence>
<dbReference type="InterPro" id="IPR035906">
    <property type="entry name" value="MetI-like_sf"/>
</dbReference>
<comment type="similarity">
    <text evidence="8">Belongs to the binding-protein-dependent transport system permease family.</text>
</comment>
<comment type="subcellular location">
    <subcellularLocation>
        <location evidence="1">Cell inner membrane</location>
        <topology evidence="1">Multi-pass membrane protein</topology>
    </subcellularLocation>
    <subcellularLocation>
        <location evidence="8">Cell membrane</location>
        <topology evidence="8">Multi-pass membrane protein</topology>
    </subcellularLocation>
</comment>